<keyword evidence="3" id="KW-1185">Reference proteome</keyword>
<accession>A0AAN4ZS43</accession>
<evidence type="ECO:0000313" key="3">
    <source>
        <dbReference type="Proteomes" id="UP001328107"/>
    </source>
</evidence>
<evidence type="ECO:0000313" key="2">
    <source>
        <dbReference type="EMBL" id="GMR42150.1"/>
    </source>
</evidence>
<feature type="signal peptide" evidence="1">
    <location>
        <begin position="1"/>
        <end position="18"/>
    </location>
</feature>
<dbReference type="AlphaFoldDB" id="A0AAN4ZS43"/>
<gene>
    <name evidence="2" type="ORF">PMAYCL1PPCAC_12345</name>
</gene>
<dbReference type="EMBL" id="BTRK01000003">
    <property type="protein sequence ID" value="GMR42150.1"/>
    <property type="molecule type" value="Genomic_DNA"/>
</dbReference>
<name>A0AAN4ZS43_9BILA</name>
<protein>
    <submittedName>
        <fullName evidence="2">Uncharacterized protein</fullName>
    </submittedName>
</protein>
<evidence type="ECO:0000256" key="1">
    <source>
        <dbReference type="SAM" id="SignalP"/>
    </source>
</evidence>
<feature type="chain" id="PRO_5042894856" evidence="1">
    <location>
        <begin position="19"/>
        <end position="91"/>
    </location>
</feature>
<comment type="caution">
    <text evidence="2">The sequence shown here is derived from an EMBL/GenBank/DDBJ whole genome shotgun (WGS) entry which is preliminary data.</text>
</comment>
<reference evidence="3" key="1">
    <citation type="submission" date="2022-10" db="EMBL/GenBank/DDBJ databases">
        <title>Genome assembly of Pristionchus species.</title>
        <authorList>
            <person name="Yoshida K."/>
            <person name="Sommer R.J."/>
        </authorList>
    </citation>
    <scope>NUCLEOTIDE SEQUENCE [LARGE SCALE GENOMIC DNA]</scope>
    <source>
        <strain evidence="3">RS5460</strain>
    </source>
</reference>
<organism evidence="2 3">
    <name type="scientific">Pristionchus mayeri</name>
    <dbReference type="NCBI Taxonomy" id="1317129"/>
    <lineage>
        <taxon>Eukaryota</taxon>
        <taxon>Metazoa</taxon>
        <taxon>Ecdysozoa</taxon>
        <taxon>Nematoda</taxon>
        <taxon>Chromadorea</taxon>
        <taxon>Rhabditida</taxon>
        <taxon>Rhabditina</taxon>
        <taxon>Diplogasteromorpha</taxon>
        <taxon>Diplogasteroidea</taxon>
        <taxon>Neodiplogasteridae</taxon>
        <taxon>Pristionchus</taxon>
    </lineage>
</organism>
<keyword evidence="1" id="KW-0732">Signal</keyword>
<feature type="non-terminal residue" evidence="2">
    <location>
        <position position="1"/>
    </location>
</feature>
<proteinExistence type="predicted"/>
<dbReference type="Proteomes" id="UP001328107">
    <property type="component" value="Unassembled WGS sequence"/>
</dbReference>
<sequence length="91" mass="10578">SIMKFLLVLSLLLSLSFCCEKFEKNVNLYCKFGHEDKPCLLDQAKVDESKRDCCSKGCSFVNFKKEKTCCFTQECLDRCYPGKEYKMGQVY</sequence>